<dbReference type="RefSeq" id="WP_003388757.1">
    <property type="nucleotide sequence ID" value="NZ_APBN01000004.1"/>
</dbReference>
<keyword evidence="8" id="KW-1185">Reference proteome</keyword>
<gene>
    <name evidence="7" type="ORF">I532_13174</name>
</gene>
<sequence>MATLLKSAGQVILLCAFSLLLHKLVDFFQLKIPASILGILIVFILLQAKWIRLDWIEAGAQWLLAELLLFFIPSAVGIMKYKSVLLSDGVYVTLVIVVSTVIVMASAGLVAKKIAEKKERTPLP</sequence>
<protein>
    <submittedName>
        <fullName evidence="7">Murein hydrolase lrga</fullName>
    </submittedName>
</protein>
<dbReference type="PANTHER" id="PTHR33931">
    <property type="entry name" value="HOLIN-LIKE PROTEIN CIDA-RELATED"/>
    <property type="match status" value="1"/>
</dbReference>
<evidence type="ECO:0000256" key="5">
    <source>
        <dbReference type="ARBA" id="ARBA00023136"/>
    </source>
</evidence>
<feature type="transmembrane region" description="Helical" evidence="6">
    <location>
        <begin position="30"/>
        <end position="48"/>
    </location>
</feature>
<dbReference type="STRING" id="1300222.I532_13174"/>
<comment type="subcellular location">
    <subcellularLocation>
        <location evidence="1">Cell membrane</location>
        <topology evidence="1">Multi-pass membrane protein</topology>
    </subcellularLocation>
</comment>
<organism evidence="7 8">
    <name type="scientific">Brevibacillus borstelensis AK1</name>
    <dbReference type="NCBI Taxonomy" id="1300222"/>
    <lineage>
        <taxon>Bacteria</taxon>
        <taxon>Bacillati</taxon>
        <taxon>Bacillota</taxon>
        <taxon>Bacilli</taxon>
        <taxon>Bacillales</taxon>
        <taxon>Paenibacillaceae</taxon>
        <taxon>Brevibacillus</taxon>
    </lineage>
</organism>
<comment type="caution">
    <text evidence="7">The sequence shown here is derived from an EMBL/GenBank/DDBJ whole genome shotgun (WGS) entry which is preliminary data.</text>
</comment>
<feature type="transmembrane region" description="Helical" evidence="6">
    <location>
        <begin position="91"/>
        <end position="111"/>
    </location>
</feature>
<dbReference type="OrthoDB" id="3176438at2"/>
<dbReference type="PANTHER" id="PTHR33931:SF2">
    <property type="entry name" value="HOLIN-LIKE PROTEIN CIDA"/>
    <property type="match status" value="1"/>
</dbReference>
<evidence type="ECO:0000256" key="3">
    <source>
        <dbReference type="ARBA" id="ARBA00022692"/>
    </source>
</evidence>
<dbReference type="EMBL" id="APBN01000004">
    <property type="protein sequence ID" value="EMT52610.1"/>
    <property type="molecule type" value="Genomic_DNA"/>
</dbReference>
<evidence type="ECO:0000256" key="4">
    <source>
        <dbReference type="ARBA" id="ARBA00022989"/>
    </source>
</evidence>
<feature type="transmembrane region" description="Helical" evidence="6">
    <location>
        <begin position="60"/>
        <end position="79"/>
    </location>
</feature>
<keyword evidence="3 6" id="KW-0812">Transmembrane</keyword>
<dbReference type="NCBIfam" id="NF002460">
    <property type="entry name" value="PRK01658.1"/>
    <property type="match status" value="1"/>
</dbReference>
<dbReference type="PATRIC" id="fig|1300222.3.peg.2756"/>
<evidence type="ECO:0000313" key="8">
    <source>
        <dbReference type="Proteomes" id="UP000012081"/>
    </source>
</evidence>
<dbReference type="AlphaFoldDB" id="M8EAW8"/>
<dbReference type="InterPro" id="IPR005538">
    <property type="entry name" value="LrgA/CidA"/>
</dbReference>
<dbReference type="GO" id="GO:0005886">
    <property type="term" value="C:plasma membrane"/>
    <property type="evidence" value="ECO:0007669"/>
    <property type="project" value="UniProtKB-SubCell"/>
</dbReference>
<dbReference type="GO" id="GO:0016787">
    <property type="term" value="F:hydrolase activity"/>
    <property type="evidence" value="ECO:0007669"/>
    <property type="project" value="UniProtKB-KW"/>
</dbReference>
<keyword evidence="4 6" id="KW-1133">Transmembrane helix</keyword>
<accession>M8EAW8</accession>
<evidence type="ECO:0000256" key="2">
    <source>
        <dbReference type="ARBA" id="ARBA00022475"/>
    </source>
</evidence>
<proteinExistence type="predicted"/>
<keyword evidence="7" id="KW-0378">Hydrolase</keyword>
<name>M8EAW8_9BACL</name>
<reference evidence="7 8" key="1">
    <citation type="submission" date="2013-03" db="EMBL/GenBank/DDBJ databases">
        <title>Assembly of a new bacterial strain Brevibacillus borstelensis AK1.</title>
        <authorList>
            <person name="Rajan I."/>
            <person name="PoliReddy D."/>
            <person name="Sugumar T."/>
            <person name="Rathinam K."/>
            <person name="Alqarawi S."/>
            <person name="Khalil A.B."/>
            <person name="Sivakumar N."/>
        </authorList>
    </citation>
    <scope>NUCLEOTIDE SEQUENCE [LARGE SCALE GENOMIC DNA]</scope>
    <source>
        <strain evidence="7 8">AK1</strain>
    </source>
</reference>
<evidence type="ECO:0000313" key="7">
    <source>
        <dbReference type="EMBL" id="EMT52610.1"/>
    </source>
</evidence>
<keyword evidence="2" id="KW-1003">Cell membrane</keyword>
<keyword evidence="5 6" id="KW-0472">Membrane</keyword>
<dbReference type="Proteomes" id="UP000012081">
    <property type="component" value="Unassembled WGS sequence"/>
</dbReference>
<evidence type="ECO:0000256" key="1">
    <source>
        <dbReference type="ARBA" id="ARBA00004651"/>
    </source>
</evidence>
<evidence type="ECO:0000256" key="6">
    <source>
        <dbReference type="SAM" id="Phobius"/>
    </source>
</evidence>
<dbReference type="Pfam" id="PF03788">
    <property type="entry name" value="LrgA"/>
    <property type="match status" value="1"/>
</dbReference>